<accession>A0A6G0YTG5</accession>
<sequence>MYDLANNICNMFSTSKINAIVLHWGDNSLPDLTGKQTVDRFPIVITNNGTQQLLGQIGDTRVSLEQWLERRLLYLPVSCHNHAFDQKCDSKSEPNVPLF</sequence>
<dbReference type="EMBL" id="VUJU01002508">
    <property type="protein sequence ID" value="KAF0761039.1"/>
    <property type="molecule type" value="Genomic_DNA"/>
</dbReference>
<organism evidence="1 2">
    <name type="scientific">Aphis craccivora</name>
    <name type="common">Cowpea aphid</name>
    <dbReference type="NCBI Taxonomy" id="307492"/>
    <lineage>
        <taxon>Eukaryota</taxon>
        <taxon>Metazoa</taxon>
        <taxon>Ecdysozoa</taxon>
        <taxon>Arthropoda</taxon>
        <taxon>Hexapoda</taxon>
        <taxon>Insecta</taxon>
        <taxon>Pterygota</taxon>
        <taxon>Neoptera</taxon>
        <taxon>Paraneoptera</taxon>
        <taxon>Hemiptera</taxon>
        <taxon>Sternorrhyncha</taxon>
        <taxon>Aphidomorpha</taxon>
        <taxon>Aphidoidea</taxon>
        <taxon>Aphididae</taxon>
        <taxon>Aphidini</taxon>
        <taxon>Aphis</taxon>
        <taxon>Aphis</taxon>
    </lineage>
</organism>
<dbReference type="AlphaFoldDB" id="A0A6G0YTG5"/>
<dbReference type="Proteomes" id="UP000478052">
    <property type="component" value="Unassembled WGS sequence"/>
</dbReference>
<evidence type="ECO:0000313" key="2">
    <source>
        <dbReference type="Proteomes" id="UP000478052"/>
    </source>
</evidence>
<name>A0A6G0YTG5_APHCR</name>
<keyword evidence="2" id="KW-1185">Reference proteome</keyword>
<proteinExistence type="predicted"/>
<evidence type="ECO:0000313" key="1">
    <source>
        <dbReference type="EMBL" id="KAF0761039.1"/>
    </source>
</evidence>
<reference evidence="1 2" key="1">
    <citation type="submission" date="2019-08" db="EMBL/GenBank/DDBJ databases">
        <title>Whole genome of Aphis craccivora.</title>
        <authorList>
            <person name="Voronova N.V."/>
            <person name="Shulinski R.S."/>
            <person name="Bandarenka Y.V."/>
            <person name="Zhorov D.G."/>
            <person name="Warner D."/>
        </authorList>
    </citation>
    <scope>NUCLEOTIDE SEQUENCE [LARGE SCALE GENOMIC DNA]</scope>
    <source>
        <strain evidence="1">180601</strain>
        <tissue evidence="1">Whole Body</tissue>
    </source>
</reference>
<gene>
    <name evidence="1" type="ORF">FWK35_00014269</name>
</gene>
<protein>
    <submittedName>
        <fullName evidence="1">Uncharacterized protein</fullName>
    </submittedName>
</protein>
<comment type="caution">
    <text evidence="1">The sequence shown here is derived from an EMBL/GenBank/DDBJ whole genome shotgun (WGS) entry which is preliminary data.</text>
</comment>
<dbReference type="OrthoDB" id="6626363at2759"/>